<comment type="subcellular location">
    <subcellularLocation>
        <location evidence="4">Cytoplasm</location>
    </subcellularLocation>
</comment>
<dbReference type="InterPro" id="IPR008927">
    <property type="entry name" value="6-PGluconate_DH-like_C_sf"/>
</dbReference>
<dbReference type="Proteomes" id="UP000218627">
    <property type="component" value="Unassembled WGS sequence"/>
</dbReference>
<feature type="domain" description="Pyrroline-5-carboxylate reductase dimerisation" evidence="8">
    <location>
        <begin position="153"/>
        <end position="257"/>
    </location>
</feature>
<gene>
    <name evidence="4" type="primary">proC</name>
    <name evidence="9" type="ORF">SAMN06265353_0412</name>
</gene>
<dbReference type="PANTHER" id="PTHR11645">
    <property type="entry name" value="PYRROLINE-5-CARBOXYLATE REDUCTASE"/>
    <property type="match status" value="1"/>
</dbReference>
<comment type="function">
    <text evidence="4">Catalyzes the reduction of 1-pyrroline-5-carboxylate (PCA) to L-proline.</text>
</comment>
<organism evidence="9 10">
    <name type="scientific">Hydrogenobacter hydrogenophilus</name>
    <dbReference type="NCBI Taxonomy" id="35835"/>
    <lineage>
        <taxon>Bacteria</taxon>
        <taxon>Pseudomonadati</taxon>
        <taxon>Aquificota</taxon>
        <taxon>Aquificia</taxon>
        <taxon>Aquificales</taxon>
        <taxon>Aquificaceae</taxon>
        <taxon>Hydrogenobacter</taxon>
    </lineage>
</organism>
<evidence type="ECO:0000256" key="4">
    <source>
        <dbReference type="HAMAP-Rule" id="MF_01925"/>
    </source>
</evidence>
<dbReference type="Pfam" id="PF14748">
    <property type="entry name" value="P5CR_dimer"/>
    <property type="match status" value="1"/>
</dbReference>
<evidence type="ECO:0000259" key="8">
    <source>
        <dbReference type="Pfam" id="PF14748"/>
    </source>
</evidence>
<keyword evidence="4" id="KW-0028">Amino-acid biosynthesis</keyword>
<dbReference type="EMBL" id="OBEN01000001">
    <property type="protein sequence ID" value="SNZ12065.1"/>
    <property type="molecule type" value="Genomic_DNA"/>
</dbReference>
<evidence type="ECO:0000313" key="10">
    <source>
        <dbReference type="Proteomes" id="UP000218627"/>
    </source>
</evidence>
<dbReference type="InterPro" id="IPR036291">
    <property type="entry name" value="NAD(P)-bd_dom_sf"/>
</dbReference>
<keyword evidence="3 4" id="KW-0560">Oxidoreductase</keyword>
<dbReference type="OrthoDB" id="9805754at2"/>
<reference evidence="10" key="1">
    <citation type="submission" date="2017-09" db="EMBL/GenBank/DDBJ databases">
        <authorList>
            <person name="Varghese N."/>
            <person name="Submissions S."/>
        </authorList>
    </citation>
    <scope>NUCLEOTIDE SEQUENCE [LARGE SCALE GENOMIC DNA]</scope>
    <source>
        <strain evidence="10">DSM 2913</strain>
    </source>
</reference>
<dbReference type="PANTHER" id="PTHR11645:SF0">
    <property type="entry name" value="PYRROLINE-5-CARBOXYLATE REDUCTASE 3"/>
    <property type="match status" value="1"/>
</dbReference>
<evidence type="ECO:0000256" key="2">
    <source>
        <dbReference type="ARBA" id="ARBA00022857"/>
    </source>
</evidence>
<dbReference type="AlphaFoldDB" id="A0A285NRF6"/>
<comment type="similarity">
    <text evidence="1 4">Belongs to the pyrroline-5-carboxylate reductase family.</text>
</comment>
<name>A0A285NRF6_9AQUI</name>
<evidence type="ECO:0000256" key="5">
    <source>
        <dbReference type="NCBIfam" id="TIGR00112"/>
    </source>
</evidence>
<dbReference type="HAMAP" id="MF_01925">
    <property type="entry name" value="P5C_reductase"/>
    <property type="match status" value="1"/>
</dbReference>
<comment type="catalytic activity">
    <reaction evidence="4">
        <text>L-proline + NAD(+) = (S)-1-pyrroline-5-carboxylate + NADH + 2 H(+)</text>
        <dbReference type="Rhea" id="RHEA:14105"/>
        <dbReference type="ChEBI" id="CHEBI:15378"/>
        <dbReference type="ChEBI" id="CHEBI:17388"/>
        <dbReference type="ChEBI" id="CHEBI:57540"/>
        <dbReference type="ChEBI" id="CHEBI:57945"/>
        <dbReference type="ChEBI" id="CHEBI:60039"/>
        <dbReference type="EC" id="1.5.1.2"/>
    </reaction>
</comment>
<evidence type="ECO:0000313" key="9">
    <source>
        <dbReference type="EMBL" id="SNZ12065.1"/>
    </source>
</evidence>
<dbReference type="UniPathway" id="UPA00098">
    <property type="reaction ID" value="UER00361"/>
</dbReference>
<evidence type="ECO:0000256" key="6">
    <source>
        <dbReference type="PIRSR" id="PIRSR000193-1"/>
    </source>
</evidence>
<keyword evidence="4" id="KW-0963">Cytoplasm</keyword>
<evidence type="ECO:0000259" key="7">
    <source>
        <dbReference type="Pfam" id="PF03807"/>
    </source>
</evidence>
<dbReference type="InterPro" id="IPR029036">
    <property type="entry name" value="P5CR_dimer"/>
</dbReference>
<feature type="binding site" evidence="6">
    <location>
        <begin position="6"/>
        <end position="11"/>
    </location>
    <ligand>
        <name>NADP(+)</name>
        <dbReference type="ChEBI" id="CHEBI:58349"/>
    </ligand>
</feature>
<feature type="binding site" evidence="6">
    <location>
        <begin position="63"/>
        <end position="66"/>
    </location>
    <ligand>
        <name>NADP(+)</name>
        <dbReference type="ChEBI" id="CHEBI:58349"/>
    </ligand>
</feature>
<dbReference type="PIRSF" id="PIRSF000193">
    <property type="entry name" value="Pyrrol-5-carb_rd"/>
    <property type="match status" value="1"/>
</dbReference>
<dbReference type="SUPFAM" id="SSF51735">
    <property type="entry name" value="NAD(P)-binding Rossmann-fold domains"/>
    <property type="match status" value="1"/>
</dbReference>
<accession>A0A285NRF6</accession>
<keyword evidence="4" id="KW-0641">Proline biosynthesis</keyword>
<keyword evidence="2 4" id="KW-0521">NADP</keyword>
<dbReference type="SUPFAM" id="SSF48179">
    <property type="entry name" value="6-phosphogluconate dehydrogenase C-terminal domain-like"/>
    <property type="match status" value="1"/>
</dbReference>
<sequence>MNVGIIGYGNMGSSFAKGLKERVSNIVVFDVSEEKLKKALEEGFGTAKDLSFLVKSSDLIMLAVKPKDAKAVLESLRDLLGERVLLSIVAGLSIGNIESLLGKKKIIRAMPNINVVVQKGVIAYACNDKVSEQDKEEFVIVFSACGSLYQIAEDLIDAFTALAGSGPAFVFKFISALITAGIREGFSYEVSRGIAIDTVLGSCELLKALGGHPEEWITRVASPGGTTVEGIKVLEDRAFSGIVIECIEKTREKAKKLC</sequence>
<dbReference type="Gene3D" id="3.40.50.720">
    <property type="entry name" value="NAD(P)-binding Rossmann-like Domain"/>
    <property type="match status" value="1"/>
</dbReference>
<feature type="domain" description="Pyrroline-5-carboxylate reductase catalytic N-terminal" evidence="7">
    <location>
        <begin position="3"/>
        <end position="91"/>
    </location>
</feature>
<comment type="pathway">
    <text evidence="4">Amino-acid biosynthesis; L-proline biosynthesis; L-proline from L-glutamate 5-semialdehyde: step 1/1.</text>
</comment>
<comment type="catalytic activity">
    <reaction evidence="4">
        <text>L-proline + NADP(+) = (S)-1-pyrroline-5-carboxylate + NADPH + 2 H(+)</text>
        <dbReference type="Rhea" id="RHEA:14109"/>
        <dbReference type="ChEBI" id="CHEBI:15378"/>
        <dbReference type="ChEBI" id="CHEBI:17388"/>
        <dbReference type="ChEBI" id="CHEBI:57783"/>
        <dbReference type="ChEBI" id="CHEBI:58349"/>
        <dbReference type="ChEBI" id="CHEBI:60039"/>
        <dbReference type="EC" id="1.5.1.2"/>
    </reaction>
</comment>
<dbReference type="GO" id="GO:0004735">
    <property type="term" value="F:pyrroline-5-carboxylate reductase activity"/>
    <property type="evidence" value="ECO:0007669"/>
    <property type="project" value="UniProtKB-UniRule"/>
</dbReference>
<dbReference type="EC" id="1.5.1.2" evidence="4 5"/>
<dbReference type="RefSeq" id="WP_096600570.1">
    <property type="nucleotide sequence ID" value="NZ_OBEN01000001.1"/>
</dbReference>
<protein>
    <recommendedName>
        <fullName evidence="4 5">Pyrroline-5-carboxylate reductase</fullName>
        <shortName evidence="4">P5C reductase</shortName>
        <shortName evidence="4">P5CR</shortName>
        <ecNumber evidence="4 5">1.5.1.2</ecNumber>
    </recommendedName>
    <alternativeName>
        <fullName evidence="4">PCA reductase</fullName>
    </alternativeName>
</protein>
<keyword evidence="10" id="KW-1185">Reference proteome</keyword>
<dbReference type="Pfam" id="PF03807">
    <property type="entry name" value="F420_oxidored"/>
    <property type="match status" value="1"/>
</dbReference>
<proteinExistence type="inferred from homology"/>
<dbReference type="GO" id="GO:0055129">
    <property type="term" value="P:L-proline biosynthetic process"/>
    <property type="evidence" value="ECO:0007669"/>
    <property type="project" value="UniProtKB-UniRule"/>
</dbReference>
<dbReference type="FunFam" id="1.10.3730.10:FF:000001">
    <property type="entry name" value="Pyrroline-5-carboxylate reductase"/>
    <property type="match status" value="1"/>
</dbReference>
<dbReference type="InterPro" id="IPR028939">
    <property type="entry name" value="P5C_Rdtase_cat_N"/>
</dbReference>
<evidence type="ECO:0000256" key="3">
    <source>
        <dbReference type="ARBA" id="ARBA00023002"/>
    </source>
</evidence>
<evidence type="ECO:0000256" key="1">
    <source>
        <dbReference type="ARBA" id="ARBA00005525"/>
    </source>
</evidence>
<dbReference type="NCBIfam" id="TIGR00112">
    <property type="entry name" value="proC"/>
    <property type="match status" value="1"/>
</dbReference>
<dbReference type="GO" id="GO:0005737">
    <property type="term" value="C:cytoplasm"/>
    <property type="evidence" value="ECO:0007669"/>
    <property type="project" value="UniProtKB-SubCell"/>
</dbReference>
<dbReference type="InterPro" id="IPR000304">
    <property type="entry name" value="Pyrroline-COOH_reductase"/>
</dbReference>
<dbReference type="Gene3D" id="1.10.3730.10">
    <property type="entry name" value="ProC C-terminal domain-like"/>
    <property type="match status" value="1"/>
</dbReference>